<keyword evidence="7 10" id="KW-0472">Membrane</keyword>
<comment type="function">
    <text evidence="10">Cell wall formation. Catalyzes the transfer of a GlcNAc subunit on undecaprenyl-pyrophosphoryl-MurNAc-pentapeptide (lipid intermediate I) to form undecaprenyl-pyrophosphoryl-MurNAc-(pentapeptide)GlcNAc (lipid intermediate II).</text>
</comment>
<name>A0A432ZQA5_9GAMM</name>
<dbReference type="SUPFAM" id="SSF53756">
    <property type="entry name" value="UDP-Glycosyltransferase/glycogen phosphorylase"/>
    <property type="match status" value="1"/>
</dbReference>
<sequence>MNRVMIVAAGTGGHVFPALAVAEQLLEQNWQVEWLGTHEQRLESKVVPAAGIKLHQITMSGLRGRGVKGLLAMPLRLLRAVSACRKLFKQYRPSVVATFGGYVCAPAGIAAKMLGIPLVTHEQNAVPGTTTRLLAKFTPHVMLGLPVNLPRWDRFEVCGNPLRKAFVKAANSVTNTRSEQSAKPLTIAVVGGSLGAHKLNQVVPLALQQLAQPLTVVHQCGERDQPMVQQAYQNCAQIKADVVPFIEDMLALYQQADLVISRAGALTVAEIAATGVASILVPLPHAIDDHQRANAEVLVNAGAAKLMLQDQLTVESLAETIDALLQPSGQLWKMAAAAKQASYPHATQRVATKCQEIQREFGAS</sequence>
<dbReference type="Pfam" id="PF04101">
    <property type="entry name" value="Glyco_tran_28_C"/>
    <property type="match status" value="1"/>
</dbReference>
<comment type="subcellular location">
    <subcellularLocation>
        <location evidence="10">Cell membrane</location>
        <topology evidence="10">Peripheral membrane protein</topology>
        <orientation evidence="10">Cytoplasmic side</orientation>
    </subcellularLocation>
</comment>
<evidence type="ECO:0000256" key="8">
    <source>
        <dbReference type="ARBA" id="ARBA00023306"/>
    </source>
</evidence>
<evidence type="ECO:0000256" key="10">
    <source>
        <dbReference type="HAMAP-Rule" id="MF_00033"/>
    </source>
</evidence>
<evidence type="ECO:0000256" key="5">
    <source>
        <dbReference type="ARBA" id="ARBA00022960"/>
    </source>
</evidence>
<dbReference type="GO" id="GO:0009252">
    <property type="term" value="P:peptidoglycan biosynthetic process"/>
    <property type="evidence" value="ECO:0007669"/>
    <property type="project" value="UniProtKB-UniRule"/>
</dbReference>
<keyword evidence="9 10" id="KW-0961">Cell wall biogenesis/degradation</keyword>
<dbReference type="OrthoDB" id="9808936at2"/>
<keyword evidence="4 10" id="KW-0808">Transferase</keyword>
<dbReference type="GO" id="GO:0051301">
    <property type="term" value="P:cell division"/>
    <property type="evidence" value="ECO:0007669"/>
    <property type="project" value="UniProtKB-KW"/>
</dbReference>
<evidence type="ECO:0000313" key="14">
    <source>
        <dbReference type="Proteomes" id="UP000287996"/>
    </source>
</evidence>
<protein>
    <recommendedName>
        <fullName evidence="10">UDP-N-acetylglucosamine--N-acetylmuramyl-(pentapeptide) pyrophosphoryl-undecaprenol N-acetylglucosamine transferase</fullName>
        <ecNumber evidence="10">2.4.1.227</ecNumber>
    </recommendedName>
    <alternativeName>
        <fullName evidence="10">Undecaprenyl-PP-MurNAc-pentapeptide-UDPGlcNAc GlcNAc transferase</fullName>
    </alternativeName>
</protein>
<keyword evidence="6 10" id="KW-0573">Peptidoglycan synthesis</keyword>
<feature type="domain" description="Glycosyltransferase family 28 N-terminal" evidence="11">
    <location>
        <begin position="4"/>
        <end position="141"/>
    </location>
</feature>
<dbReference type="InterPro" id="IPR004276">
    <property type="entry name" value="GlycoTrans_28_N"/>
</dbReference>
<dbReference type="Gene3D" id="3.40.50.2000">
    <property type="entry name" value="Glycogen Phosphorylase B"/>
    <property type="match status" value="2"/>
</dbReference>
<dbReference type="UniPathway" id="UPA00219"/>
<gene>
    <name evidence="10 13" type="primary">murG</name>
    <name evidence="13" type="ORF">CWI84_07200</name>
</gene>
<dbReference type="PANTHER" id="PTHR21015:SF22">
    <property type="entry name" value="GLYCOSYLTRANSFERASE"/>
    <property type="match status" value="1"/>
</dbReference>
<dbReference type="GO" id="GO:0051991">
    <property type="term" value="F:UDP-N-acetyl-D-glucosamine:N-acetylmuramoyl-L-alanyl-D-glutamyl-meso-2,6-diaminopimelyl-D-alanyl-D-alanine-diphosphoundecaprenol 4-beta-N-acetylglucosaminlytransferase activity"/>
    <property type="evidence" value="ECO:0007669"/>
    <property type="project" value="RHEA"/>
</dbReference>
<dbReference type="InterPro" id="IPR006009">
    <property type="entry name" value="GlcNAc_MurG"/>
</dbReference>
<evidence type="ECO:0000256" key="4">
    <source>
        <dbReference type="ARBA" id="ARBA00022679"/>
    </source>
</evidence>
<keyword evidence="14" id="KW-1185">Reference proteome</keyword>
<evidence type="ECO:0000259" key="12">
    <source>
        <dbReference type="Pfam" id="PF04101"/>
    </source>
</evidence>
<feature type="binding site" evidence="10">
    <location>
        <position position="291"/>
    </location>
    <ligand>
        <name>UDP-N-acetyl-alpha-D-glucosamine</name>
        <dbReference type="ChEBI" id="CHEBI:57705"/>
    </ligand>
</feature>
<reference evidence="13 14" key="1">
    <citation type="journal article" date="2011" name="Front. Microbiol.">
        <title>Genomic signatures of strain selection and enhancement in Bacillus atrophaeus var. globigii, a historical biowarfare simulant.</title>
        <authorList>
            <person name="Gibbons H.S."/>
            <person name="Broomall S.M."/>
            <person name="McNew L.A."/>
            <person name="Daligault H."/>
            <person name="Chapman C."/>
            <person name="Bruce D."/>
            <person name="Karavis M."/>
            <person name="Krepps M."/>
            <person name="McGregor P.A."/>
            <person name="Hong C."/>
            <person name="Park K.H."/>
            <person name="Akmal A."/>
            <person name="Feldman A."/>
            <person name="Lin J.S."/>
            <person name="Chang W.E."/>
            <person name="Higgs B.W."/>
            <person name="Demirev P."/>
            <person name="Lindquist J."/>
            <person name="Liem A."/>
            <person name="Fochler E."/>
            <person name="Read T.D."/>
            <person name="Tapia R."/>
            <person name="Johnson S."/>
            <person name="Bishop-Lilly K.A."/>
            <person name="Detter C."/>
            <person name="Han C."/>
            <person name="Sozhamannan S."/>
            <person name="Rosenzweig C.N."/>
            <person name="Skowronski E.W."/>
        </authorList>
    </citation>
    <scope>NUCLEOTIDE SEQUENCE [LARGE SCALE GENOMIC DNA]</scope>
    <source>
        <strain evidence="13 14">CC-PW-9</strain>
    </source>
</reference>
<dbReference type="EC" id="2.4.1.227" evidence="10"/>
<keyword evidence="3 10" id="KW-0328">Glycosyltransferase</keyword>
<dbReference type="GO" id="GO:0008360">
    <property type="term" value="P:regulation of cell shape"/>
    <property type="evidence" value="ECO:0007669"/>
    <property type="project" value="UniProtKB-KW"/>
</dbReference>
<dbReference type="AlphaFoldDB" id="A0A432ZQA5"/>
<keyword evidence="5 10" id="KW-0133">Cell shape</keyword>
<dbReference type="NCBIfam" id="TIGR01133">
    <property type="entry name" value="murG"/>
    <property type="match status" value="1"/>
</dbReference>
<dbReference type="PANTHER" id="PTHR21015">
    <property type="entry name" value="UDP-N-ACETYLGLUCOSAMINE--N-ACETYLMURAMYL-(PENTAPEPTIDE) PYROPHOSPHORYL-UNDECAPRENOL N-ACETYLGLUCOSAMINE TRANSFERASE 1"/>
    <property type="match status" value="1"/>
</dbReference>
<dbReference type="Proteomes" id="UP000287996">
    <property type="component" value="Unassembled WGS sequence"/>
</dbReference>
<dbReference type="GO" id="GO:0071555">
    <property type="term" value="P:cell wall organization"/>
    <property type="evidence" value="ECO:0007669"/>
    <property type="project" value="UniProtKB-KW"/>
</dbReference>
<dbReference type="HAMAP" id="MF_00033">
    <property type="entry name" value="MurG"/>
    <property type="match status" value="1"/>
</dbReference>
<evidence type="ECO:0000256" key="2">
    <source>
        <dbReference type="ARBA" id="ARBA00022618"/>
    </source>
</evidence>
<evidence type="ECO:0000313" key="13">
    <source>
        <dbReference type="EMBL" id="RUO80080.1"/>
    </source>
</evidence>
<comment type="catalytic activity">
    <reaction evidence="10">
        <text>di-trans,octa-cis-undecaprenyl diphospho-N-acetyl-alpha-D-muramoyl-L-alanyl-D-glutamyl-meso-2,6-diaminopimeloyl-D-alanyl-D-alanine + UDP-N-acetyl-alpha-D-glucosamine = di-trans,octa-cis-undecaprenyl diphospho-[N-acetyl-alpha-D-glucosaminyl-(1-&gt;4)]-N-acetyl-alpha-D-muramoyl-L-alanyl-D-glutamyl-meso-2,6-diaminopimeloyl-D-alanyl-D-alanine + UDP + H(+)</text>
        <dbReference type="Rhea" id="RHEA:31227"/>
        <dbReference type="ChEBI" id="CHEBI:15378"/>
        <dbReference type="ChEBI" id="CHEBI:57705"/>
        <dbReference type="ChEBI" id="CHEBI:58223"/>
        <dbReference type="ChEBI" id="CHEBI:61387"/>
        <dbReference type="ChEBI" id="CHEBI:61388"/>
        <dbReference type="EC" id="2.4.1.227"/>
    </reaction>
</comment>
<dbReference type="GO" id="GO:0005975">
    <property type="term" value="P:carbohydrate metabolic process"/>
    <property type="evidence" value="ECO:0007669"/>
    <property type="project" value="InterPro"/>
</dbReference>
<proteinExistence type="inferred from homology"/>
<feature type="binding site" evidence="10">
    <location>
        <position position="124"/>
    </location>
    <ligand>
        <name>UDP-N-acetyl-alpha-D-glucosamine</name>
        <dbReference type="ChEBI" id="CHEBI:57705"/>
    </ligand>
</feature>
<evidence type="ECO:0000256" key="1">
    <source>
        <dbReference type="ARBA" id="ARBA00022475"/>
    </source>
</evidence>
<comment type="similarity">
    <text evidence="10">Belongs to the glycosyltransferase 28 family. MurG subfamily.</text>
</comment>
<evidence type="ECO:0000256" key="6">
    <source>
        <dbReference type="ARBA" id="ARBA00022984"/>
    </source>
</evidence>
<feature type="binding site" evidence="10">
    <location>
        <position position="246"/>
    </location>
    <ligand>
        <name>UDP-N-acetyl-alpha-D-glucosamine</name>
        <dbReference type="ChEBI" id="CHEBI:57705"/>
    </ligand>
</feature>
<evidence type="ECO:0000256" key="3">
    <source>
        <dbReference type="ARBA" id="ARBA00022676"/>
    </source>
</evidence>
<feature type="binding site" evidence="10">
    <location>
        <position position="163"/>
    </location>
    <ligand>
        <name>UDP-N-acetyl-alpha-D-glucosamine</name>
        <dbReference type="ChEBI" id="CHEBI:57705"/>
    </ligand>
</feature>
<dbReference type="InterPro" id="IPR007235">
    <property type="entry name" value="Glyco_trans_28_C"/>
</dbReference>
<keyword evidence="1 10" id="KW-1003">Cell membrane</keyword>
<dbReference type="GO" id="GO:0005886">
    <property type="term" value="C:plasma membrane"/>
    <property type="evidence" value="ECO:0007669"/>
    <property type="project" value="UniProtKB-SubCell"/>
</dbReference>
<accession>A0A432ZQA5</accession>
<evidence type="ECO:0000256" key="9">
    <source>
        <dbReference type="ARBA" id="ARBA00023316"/>
    </source>
</evidence>
<dbReference type="EMBL" id="PIQH01000006">
    <property type="protein sequence ID" value="RUO80080.1"/>
    <property type="molecule type" value="Genomic_DNA"/>
</dbReference>
<comment type="pathway">
    <text evidence="10">Cell wall biogenesis; peptidoglycan biosynthesis.</text>
</comment>
<feature type="binding site" evidence="10">
    <location>
        <position position="193"/>
    </location>
    <ligand>
        <name>UDP-N-acetyl-alpha-D-glucosamine</name>
        <dbReference type="ChEBI" id="CHEBI:57705"/>
    </ligand>
</feature>
<keyword evidence="8 10" id="KW-0131">Cell cycle</keyword>
<comment type="caution">
    <text evidence="13">The sequence shown here is derived from an EMBL/GenBank/DDBJ whole genome shotgun (WGS) entry which is preliminary data.</text>
</comment>
<dbReference type="GO" id="GO:0050511">
    <property type="term" value="F:undecaprenyldiphospho-muramoylpentapeptide beta-N-acetylglucosaminyltransferase activity"/>
    <property type="evidence" value="ECO:0007669"/>
    <property type="project" value="UniProtKB-UniRule"/>
</dbReference>
<organism evidence="13 14">
    <name type="scientific">Idiomarina tyrosinivorans</name>
    <dbReference type="NCBI Taxonomy" id="1445662"/>
    <lineage>
        <taxon>Bacteria</taxon>
        <taxon>Pseudomonadati</taxon>
        <taxon>Pseudomonadota</taxon>
        <taxon>Gammaproteobacteria</taxon>
        <taxon>Alteromonadales</taxon>
        <taxon>Idiomarinaceae</taxon>
        <taxon>Idiomarina</taxon>
    </lineage>
</organism>
<evidence type="ECO:0000256" key="7">
    <source>
        <dbReference type="ARBA" id="ARBA00023136"/>
    </source>
</evidence>
<dbReference type="CDD" id="cd03785">
    <property type="entry name" value="GT28_MurG"/>
    <property type="match status" value="1"/>
</dbReference>
<evidence type="ECO:0000259" key="11">
    <source>
        <dbReference type="Pfam" id="PF03033"/>
    </source>
</evidence>
<feature type="binding site" evidence="10">
    <location>
        <begin position="11"/>
        <end position="13"/>
    </location>
    <ligand>
        <name>UDP-N-acetyl-alpha-D-glucosamine</name>
        <dbReference type="ChEBI" id="CHEBI:57705"/>
    </ligand>
</feature>
<dbReference type="RefSeq" id="WP_126841917.1">
    <property type="nucleotide sequence ID" value="NZ_PIQH01000006.1"/>
</dbReference>
<keyword evidence="2 10" id="KW-0132">Cell division</keyword>
<feature type="domain" description="Glycosyl transferase family 28 C-terminal" evidence="12">
    <location>
        <begin position="186"/>
        <end position="349"/>
    </location>
</feature>
<feature type="binding site" evidence="10">
    <location>
        <begin position="265"/>
        <end position="270"/>
    </location>
    <ligand>
        <name>UDP-N-acetyl-alpha-D-glucosamine</name>
        <dbReference type="ChEBI" id="CHEBI:57705"/>
    </ligand>
</feature>
<dbReference type="Pfam" id="PF03033">
    <property type="entry name" value="Glyco_transf_28"/>
    <property type="match status" value="1"/>
</dbReference>